<evidence type="ECO:0000256" key="12">
    <source>
        <dbReference type="PIRSR" id="PIRSR038994-3"/>
    </source>
</evidence>
<keyword evidence="4 12" id="KW-0479">Metal-binding</keyword>
<comment type="similarity">
    <text evidence="1 9">Belongs to the metallo-dependent hydrolases superfamily. NagA family.</text>
</comment>
<feature type="binding site" evidence="11">
    <location>
        <begin position="306"/>
        <end position="308"/>
    </location>
    <ligand>
        <name>substrate</name>
    </ligand>
</feature>
<evidence type="ECO:0000256" key="4">
    <source>
        <dbReference type="ARBA" id="ARBA00022723"/>
    </source>
</evidence>
<comment type="catalytic activity">
    <reaction evidence="7">
        <text>N-acetyl-D-glucosamine 6-phosphate + H2O = D-glucosamine 6-phosphate + acetate</text>
        <dbReference type="Rhea" id="RHEA:22936"/>
        <dbReference type="ChEBI" id="CHEBI:15377"/>
        <dbReference type="ChEBI" id="CHEBI:30089"/>
        <dbReference type="ChEBI" id="CHEBI:57513"/>
        <dbReference type="ChEBI" id="CHEBI:58725"/>
        <dbReference type="EC" id="3.5.1.25"/>
    </reaction>
</comment>
<dbReference type="FunFam" id="3.20.20.140:FF:000004">
    <property type="entry name" value="N-acetylglucosamine-6-phosphate deacetylase"/>
    <property type="match status" value="1"/>
</dbReference>
<dbReference type="EMBL" id="PKGY01000001">
    <property type="protein sequence ID" value="PKZ23414.1"/>
    <property type="molecule type" value="Genomic_DNA"/>
</dbReference>
<dbReference type="PANTHER" id="PTHR11113:SF14">
    <property type="entry name" value="N-ACETYLGLUCOSAMINE-6-PHOSPHATE DEACETYLASE"/>
    <property type="match status" value="1"/>
</dbReference>
<feature type="binding site" evidence="12">
    <location>
        <position position="214"/>
    </location>
    <ligand>
        <name>Zn(2+)</name>
        <dbReference type="ChEBI" id="CHEBI:29105"/>
    </ligand>
</feature>
<dbReference type="GO" id="GO:0008448">
    <property type="term" value="F:N-acetylglucosamine-6-phosphate deacetylase activity"/>
    <property type="evidence" value="ECO:0007669"/>
    <property type="project" value="UniProtKB-EC"/>
</dbReference>
<dbReference type="RefSeq" id="WP_067975607.1">
    <property type="nucleotide sequence ID" value="NZ_CAJHKM010000002.1"/>
</dbReference>
<dbReference type="CDD" id="cd00854">
    <property type="entry name" value="NagA"/>
    <property type="match status" value="1"/>
</dbReference>
<dbReference type="InterPro" id="IPR006680">
    <property type="entry name" value="Amidohydro-rel"/>
</dbReference>
<dbReference type="KEGG" id="asan:AWM72_07400"/>
<dbReference type="AlphaFoldDB" id="A0A0X8FC82"/>
<evidence type="ECO:0000256" key="3">
    <source>
        <dbReference type="ARBA" id="ARBA00018029"/>
    </source>
</evidence>
<name>A0A0X8FC82_9LACT</name>
<evidence type="ECO:0000256" key="5">
    <source>
        <dbReference type="ARBA" id="ARBA00022801"/>
    </source>
</evidence>
<dbReference type="SUPFAM" id="SSF51556">
    <property type="entry name" value="Metallo-dependent hydrolases"/>
    <property type="match status" value="1"/>
</dbReference>
<dbReference type="SUPFAM" id="SSF51338">
    <property type="entry name" value="Composite domain of metallo-dependent hydrolases"/>
    <property type="match status" value="1"/>
</dbReference>
<dbReference type="GO" id="GO:0046872">
    <property type="term" value="F:metal ion binding"/>
    <property type="evidence" value="ECO:0007669"/>
    <property type="project" value="UniProtKB-KW"/>
</dbReference>
<evidence type="ECO:0000256" key="11">
    <source>
        <dbReference type="PIRSR" id="PIRSR038994-2"/>
    </source>
</evidence>
<feature type="active site" description="Proton donor/acceptor" evidence="10">
    <location>
        <position position="272"/>
    </location>
</feature>
<reference evidence="15 17" key="3">
    <citation type="submission" date="2017-12" db="EMBL/GenBank/DDBJ databases">
        <title>Phylogenetic diversity of female urinary microbiome.</title>
        <authorList>
            <person name="Thomas-White K."/>
            <person name="Wolfe A.J."/>
        </authorList>
    </citation>
    <scope>NUCLEOTIDE SEQUENCE [LARGE SCALE GENOMIC DNA]</scope>
    <source>
        <strain evidence="15 17">UMB0139</strain>
    </source>
</reference>
<dbReference type="Pfam" id="PF01979">
    <property type="entry name" value="Amidohydro_1"/>
    <property type="match status" value="1"/>
</dbReference>
<dbReference type="InterPro" id="IPR003764">
    <property type="entry name" value="GlcNAc_6-P_deAcase"/>
</dbReference>
<dbReference type="EC" id="3.5.1.25" evidence="2"/>
<evidence type="ECO:0000313" key="16">
    <source>
        <dbReference type="Proteomes" id="UP000069912"/>
    </source>
</evidence>
<dbReference type="Gene3D" id="2.30.40.10">
    <property type="entry name" value="Urease, subunit C, domain 1"/>
    <property type="match status" value="1"/>
</dbReference>
<accession>A0A0X8FC82</accession>
<dbReference type="OrthoDB" id="9776488at2"/>
<dbReference type="EMBL" id="CP014160">
    <property type="protein sequence ID" value="AMB94590.1"/>
    <property type="molecule type" value="Genomic_DNA"/>
</dbReference>
<dbReference type="InterPro" id="IPR032466">
    <property type="entry name" value="Metal_Hydrolase"/>
</dbReference>
<reference evidence="16" key="2">
    <citation type="submission" date="2016-01" db="EMBL/GenBank/DDBJ databases">
        <title>Six Aerococcus type strain genome sequencing and assembly using PacBio and Illumina Hiseq.</title>
        <authorList>
            <person name="Carkaci D."/>
            <person name="Dargis R."/>
            <person name="Nielsen X.C."/>
            <person name="Skovgaard O."/>
            <person name="Fuursted K."/>
            <person name="Christensen J.J."/>
        </authorList>
    </citation>
    <scope>NUCLEOTIDE SEQUENCE [LARGE SCALE GENOMIC DNA]</scope>
    <source>
        <strain evidence="16">CCUG43001</strain>
    </source>
</reference>
<protein>
    <recommendedName>
        <fullName evidence="3">N-acetylglucosamine-6-phosphate deacetylase</fullName>
        <ecNumber evidence="2">3.5.1.25</ecNumber>
    </recommendedName>
</protein>
<keyword evidence="5 9" id="KW-0378">Hydrolase</keyword>
<evidence type="ECO:0000313" key="17">
    <source>
        <dbReference type="Proteomes" id="UP000234239"/>
    </source>
</evidence>
<keyword evidence="6 9" id="KW-0119">Carbohydrate metabolism</keyword>
<feature type="binding site" evidence="12">
    <location>
        <position position="193"/>
    </location>
    <ligand>
        <name>Zn(2+)</name>
        <dbReference type="ChEBI" id="CHEBI:29105"/>
    </ligand>
</feature>
<reference evidence="14 16" key="1">
    <citation type="journal article" date="2016" name="Genome Announc.">
        <title>Complete Genome Sequences of Aerococcus christensenii CCUG 28831T, Aerococcus sanguinicola CCUG 43001T, Aerococcus urinae CCUG 36881T, Aerococcus urinaeequi CCUG 28094T, Aerococcus urinaehominis CCUG 42038 BT, and Aerococcus viridans CCUG 4311T.</title>
        <authorList>
            <person name="Carkaci D."/>
            <person name="Dargis R."/>
            <person name="Nielsen X.C."/>
            <person name="Skovgaard O."/>
            <person name="Fuursted K."/>
            <person name="Christensen J.J."/>
        </authorList>
    </citation>
    <scope>NUCLEOTIDE SEQUENCE [LARGE SCALE GENOMIC DNA]</scope>
    <source>
        <strain evidence="14 16">CCUG43001</strain>
    </source>
</reference>
<gene>
    <name evidence="15" type="primary">nagA</name>
    <name evidence="14" type="ORF">AWM72_07400</name>
    <name evidence="15" type="ORF">CYJ28_02355</name>
</gene>
<evidence type="ECO:0000259" key="13">
    <source>
        <dbReference type="Pfam" id="PF01979"/>
    </source>
</evidence>
<evidence type="ECO:0000256" key="9">
    <source>
        <dbReference type="PIRNR" id="PIRNR038994"/>
    </source>
</evidence>
<feature type="binding site" evidence="11">
    <location>
        <position position="225"/>
    </location>
    <ligand>
        <name>substrate</name>
    </ligand>
</feature>
<comment type="pathway">
    <text evidence="8">Amino-sugar metabolism; N-acetylneuraminate degradation; D-fructose 6-phosphate from N-acetylneuraminate: step 4/5.</text>
</comment>
<organism evidence="14 16">
    <name type="scientific">Aerococcus sanguinicola</name>
    <dbReference type="NCBI Taxonomy" id="119206"/>
    <lineage>
        <taxon>Bacteria</taxon>
        <taxon>Bacillati</taxon>
        <taxon>Bacillota</taxon>
        <taxon>Bacilli</taxon>
        <taxon>Lactobacillales</taxon>
        <taxon>Aerococcaceae</taxon>
        <taxon>Aerococcus</taxon>
    </lineage>
</organism>
<evidence type="ECO:0000313" key="14">
    <source>
        <dbReference type="EMBL" id="AMB94590.1"/>
    </source>
</evidence>
<dbReference type="PIRSF" id="PIRSF038994">
    <property type="entry name" value="NagA"/>
    <property type="match status" value="1"/>
</dbReference>
<dbReference type="PANTHER" id="PTHR11113">
    <property type="entry name" value="N-ACETYLGLUCOSAMINE-6-PHOSPHATE DEACETYLASE"/>
    <property type="match status" value="1"/>
</dbReference>
<evidence type="ECO:0000256" key="8">
    <source>
        <dbReference type="ARBA" id="ARBA00060590"/>
    </source>
</evidence>
<keyword evidence="16" id="KW-1185">Reference proteome</keyword>
<dbReference type="Proteomes" id="UP000234239">
    <property type="component" value="Unassembled WGS sequence"/>
</dbReference>
<dbReference type="NCBIfam" id="TIGR00221">
    <property type="entry name" value="nagA"/>
    <property type="match status" value="1"/>
</dbReference>
<evidence type="ECO:0000256" key="2">
    <source>
        <dbReference type="ARBA" id="ARBA00011899"/>
    </source>
</evidence>
<evidence type="ECO:0000256" key="10">
    <source>
        <dbReference type="PIRSR" id="PIRSR038994-1"/>
    </source>
</evidence>
<feature type="binding site" evidence="11">
    <location>
        <position position="249"/>
    </location>
    <ligand>
        <name>substrate</name>
    </ligand>
</feature>
<evidence type="ECO:0000256" key="6">
    <source>
        <dbReference type="ARBA" id="ARBA00023277"/>
    </source>
</evidence>
<evidence type="ECO:0000256" key="7">
    <source>
        <dbReference type="ARBA" id="ARBA00047647"/>
    </source>
</evidence>
<comment type="cofactor">
    <cofactor evidence="12">
        <name>a divalent metal cation</name>
        <dbReference type="ChEBI" id="CHEBI:60240"/>
    </cofactor>
    <text evidence="12">Binds 1 divalent metal cation per subunit.</text>
</comment>
<dbReference type="InterPro" id="IPR011059">
    <property type="entry name" value="Metal-dep_hydrolase_composite"/>
</dbReference>
<feature type="domain" description="Amidohydrolase-related" evidence="13">
    <location>
        <begin position="50"/>
        <end position="372"/>
    </location>
</feature>
<evidence type="ECO:0000313" key="15">
    <source>
        <dbReference type="EMBL" id="PKZ23414.1"/>
    </source>
</evidence>
<dbReference type="Proteomes" id="UP000069912">
    <property type="component" value="Chromosome"/>
</dbReference>
<feature type="binding site" evidence="12">
    <location>
        <position position="127"/>
    </location>
    <ligand>
        <name>Zn(2+)</name>
        <dbReference type="ChEBI" id="CHEBI:29105"/>
    </ligand>
</feature>
<dbReference type="GeneID" id="92903889"/>
<evidence type="ECO:0000256" key="1">
    <source>
        <dbReference type="ARBA" id="ARBA00010716"/>
    </source>
</evidence>
<proteinExistence type="inferred from homology"/>
<feature type="binding site" evidence="11">
    <location>
        <position position="138"/>
    </location>
    <ligand>
        <name>substrate</name>
    </ligand>
</feature>
<feature type="binding site" evidence="11">
    <location>
        <begin position="217"/>
        <end position="218"/>
    </location>
    <ligand>
        <name>substrate</name>
    </ligand>
</feature>
<dbReference type="Gene3D" id="3.20.20.140">
    <property type="entry name" value="Metal-dependent hydrolases"/>
    <property type="match status" value="1"/>
</dbReference>
<dbReference type="GO" id="GO:0006046">
    <property type="term" value="P:N-acetylglucosamine catabolic process"/>
    <property type="evidence" value="ECO:0007669"/>
    <property type="project" value="TreeGrafter"/>
</dbReference>
<sequence length="382" mass="41335">MSEIYKAKRVILSQEDLSDAYVEVADGKFVGIYTELEEGRDYVDLGEVTLAPGLFDLHIHGFLGHDVMDADPQGLAAIAEGLLSCGVTSWLPTTLTAPTEELNQVCQMIGDTAPHLSGAKVQGIFLEGPFFTEKYKGAQNPNYMLDPEIDQLKNWRQLSKGLVNRIGIAPEREGAVDFVKAAKDLGVHVGLGHSNASYDQAKACHEAGADFFVHTYNGMSGLHHREPGMVGAALSFKEVYAELICDGYHVHPRAAQILVDQRGPKESLLVTDCMRAGGLADGPSKLGEFEVIVKDGAARLKEGGNLAGSILELKTAVKHVVEWGLASVSEAVRMASYYPTKSLGLENVCGQIKPGLDADFIILDENLDLKATYLKGECRYQA</sequence>